<feature type="compositionally biased region" description="Polar residues" evidence="12">
    <location>
        <begin position="319"/>
        <end position="331"/>
    </location>
</feature>
<evidence type="ECO:0000256" key="7">
    <source>
        <dbReference type="ARBA" id="ARBA00022989"/>
    </source>
</evidence>
<evidence type="ECO:0000256" key="9">
    <source>
        <dbReference type="ARBA" id="ARBA00023136"/>
    </source>
</evidence>
<dbReference type="InterPro" id="IPR044880">
    <property type="entry name" value="NCX_ion-bd_dom_sf"/>
</dbReference>
<proteinExistence type="inferred from homology"/>
<evidence type="ECO:0000256" key="4">
    <source>
        <dbReference type="ARBA" id="ARBA00022538"/>
    </source>
</evidence>
<dbReference type="Pfam" id="PF01585">
    <property type="entry name" value="G-patch"/>
    <property type="match status" value="1"/>
</dbReference>
<dbReference type="InterPro" id="IPR000467">
    <property type="entry name" value="G_patch_dom"/>
</dbReference>
<dbReference type="InterPro" id="IPR004837">
    <property type="entry name" value="NaCa_Exmemb"/>
</dbReference>
<evidence type="ECO:0000256" key="2">
    <source>
        <dbReference type="ARBA" id="ARBA00022448"/>
    </source>
</evidence>
<keyword evidence="7 13" id="KW-1133">Transmembrane helix</keyword>
<dbReference type="PROSITE" id="PS50174">
    <property type="entry name" value="G_PATCH"/>
    <property type="match status" value="1"/>
</dbReference>
<keyword evidence="10" id="KW-0406">Ion transport</keyword>
<dbReference type="InterPro" id="IPR051359">
    <property type="entry name" value="CaCA_antiporter"/>
</dbReference>
<dbReference type="GO" id="GO:0006814">
    <property type="term" value="P:sodium ion transport"/>
    <property type="evidence" value="ECO:0007669"/>
    <property type="project" value="UniProtKB-KW"/>
</dbReference>
<protein>
    <submittedName>
        <fullName evidence="15">Cation exchanger 9</fullName>
    </submittedName>
</protein>
<evidence type="ECO:0000256" key="10">
    <source>
        <dbReference type="ARBA" id="ARBA00023201"/>
    </source>
</evidence>
<dbReference type="GO" id="GO:0016020">
    <property type="term" value="C:membrane"/>
    <property type="evidence" value="ECO:0007669"/>
    <property type="project" value="UniProtKB-SubCell"/>
</dbReference>
<dbReference type="GO" id="GO:0006813">
    <property type="term" value="P:potassium ion transport"/>
    <property type="evidence" value="ECO:0007669"/>
    <property type="project" value="UniProtKB-KW"/>
</dbReference>
<comment type="similarity">
    <text evidence="11">Belongs to the Ca(2+):cation antiporter (CaCA) (TC 2.A.19) family. Cation/calcium exchanger (CCX) subfamily.</text>
</comment>
<comment type="caution">
    <text evidence="15">The sequence shown here is derived from an EMBL/GenBank/DDBJ whole genome shotgun (WGS) entry which is preliminary data.</text>
</comment>
<evidence type="ECO:0000256" key="12">
    <source>
        <dbReference type="SAM" id="MobiDB-lite"/>
    </source>
</evidence>
<feature type="domain" description="G-patch" evidence="14">
    <location>
        <begin position="458"/>
        <end position="504"/>
    </location>
</feature>
<keyword evidence="5 13" id="KW-0812">Transmembrane</keyword>
<evidence type="ECO:0000256" key="3">
    <source>
        <dbReference type="ARBA" id="ARBA00022449"/>
    </source>
</evidence>
<evidence type="ECO:0000256" key="13">
    <source>
        <dbReference type="SAM" id="Phobius"/>
    </source>
</evidence>
<evidence type="ECO:0000256" key="11">
    <source>
        <dbReference type="ARBA" id="ARBA00038187"/>
    </source>
</evidence>
<feature type="transmembrane region" description="Helical" evidence="13">
    <location>
        <begin position="255"/>
        <end position="274"/>
    </location>
</feature>
<keyword evidence="3" id="KW-0050">Antiport</keyword>
<dbReference type="GO" id="GO:0015297">
    <property type="term" value="F:antiporter activity"/>
    <property type="evidence" value="ECO:0007669"/>
    <property type="project" value="UniProtKB-KW"/>
</dbReference>
<dbReference type="Gene3D" id="1.20.1420.30">
    <property type="entry name" value="NCX, central ion-binding region"/>
    <property type="match status" value="1"/>
</dbReference>
<keyword evidence="16" id="KW-1185">Reference proteome</keyword>
<evidence type="ECO:0000256" key="6">
    <source>
        <dbReference type="ARBA" id="ARBA00022958"/>
    </source>
</evidence>
<dbReference type="Pfam" id="PF07911">
    <property type="entry name" value="DUF1677"/>
    <property type="match status" value="1"/>
</dbReference>
<dbReference type="PANTHER" id="PTHR12266">
    <property type="entry name" value="NA+/CA2+ K+ INDEPENDENT EXCHANGER"/>
    <property type="match status" value="1"/>
</dbReference>
<evidence type="ECO:0000256" key="1">
    <source>
        <dbReference type="ARBA" id="ARBA00004141"/>
    </source>
</evidence>
<evidence type="ECO:0000256" key="5">
    <source>
        <dbReference type="ARBA" id="ARBA00022692"/>
    </source>
</evidence>
<evidence type="ECO:0000256" key="8">
    <source>
        <dbReference type="ARBA" id="ARBA00023053"/>
    </source>
</evidence>
<feature type="transmembrane region" description="Helical" evidence="13">
    <location>
        <begin position="283"/>
        <end position="300"/>
    </location>
</feature>
<keyword evidence="2" id="KW-0813">Transport</keyword>
<keyword evidence="10" id="KW-0739">Sodium transport</keyword>
<feature type="region of interest" description="Disordered" evidence="12">
    <location>
        <begin position="319"/>
        <end position="342"/>
    </location>
</feature>
<dbReference type="OrthoDB" id="1911663at2759"/>
<comment type="subcellular location">
    <subcellularLocation>
        <location evidence="1">Membrane</location>
        <topology evidence="1">Multi-pass membrane protein</topology>
    </subcellularLocation>
</comment>
<dbReference type="Proteomes" id="UP000245207">
    <property type="component" value="Unassembled WGS sequence"/>
</dbReference>
<evidence type="ECO:0000313" key="15">
    <source>
        <dbReference type="EMBL" id="PWA46236.1"/>
    </source>
</evidence>
<dbReference type="SMART" id="SM00443">
    <property type="entry name" value="G_patch"/>
    <property type="match status" value="1"/>
</dbReference>
<feature type="transmembrane region" description="Helical" evidence="13">
    <location>
        <begin position="143"/>
        <end position="163"/>
    </location>
</feature>
<dbReference type="AlphaFoldDB" id="A0A2U1LB72"/>
<dbReference type="Pfam" id="PF01699">
    <property type="entry name" value="Na_Ca_ex"/>
    <property type="match status" value="1"/>
</dbReference>
<accession>A0A2U1LB72</accession>
<name>A0A2U1LB72_ARTAN</name>
<gene>
    <name evidence="15" type="ORF">CTI12_AA509880</name>
</gene>
<keyword evidence="4" id="KW-0633">Potassium transport</keyword>
<dbReference type="GO" id="GO:0008324">
    <property type="term" value="F:monoatomic cation transmembrane transporter activity"/>
    <property type="evidence" value="ECO:0007669"/>
    <property type="project" value="TreeGrafter"/>
</dbReference>
<dbReference type="STRING" id="35608.A0A2U1LB72"/>
<reference evidence="15 16" key="1">
    <citation type="journal article" date="2018" name="Mol. Plant">
        <title>The genome of Artemisia annua provides insight into the evolution of Asteraceae family and artemisinin biosynthesis.</title>
        <authorList>
            <person name="Shen Q."/>
            <person name="Zhang L."/>
            <person name="Liao Z."/>
            <person name="Wang S."/>
            <person name="Yan T."/>
            <person name="Shi P."/>
            <person name="Liu M."/>
            <person name="Fu X."/>
            <person name="Pan Q."/>
            <person name="Wang Y."/>
            <person name="Lv Z."/>
            <person name="Lu X."/>
            <person name="Zhang F."/>
            <person name="Jiang W."/>
            <person name="Ma Y."/>
            <person name="Chen M."/>
            <person name="Hao X."/>
            <person name="Li L."/>
            <person name="Tang Y."/>
            <person name="Lv G."/>
            <person name="Zhou Y."/>
            <person name="Sun X."/>
            <person name="Brodelius P.E."/>
            <person name="Rose J.K.C."/>
            <person name="Tang K."/>
        </authorList>
    </citation>
    <scope>NUCLEOTIDE SEQUENCE [LARGE SCALE GENOMIC DNA]</scope>
    <source>
        <strain evidence="16">cv. Huhao1</strain>
        <tissue evidence="15">Leaf</tissue>
    </source>
</reference>
<keyword evidence="6" id="KW-0630">Potassium</keyword>
<evidence type="ECO:0000313" key="16">
    <source>
        <dbReference type="Proteomes" id="UP000245207"/>
    </source>
</evidence>
<sequence length="542" mass="60171">MSTTSAKCECCGLTEECTFEYIYKIRERYNGKWICGLCSEAIKDEIARGEKLISTKEAMARLMNFCKESKPSNKMTEPTIHLIAAMRQIVLRSLDSPRALRSMPNSPLRSTDKIKLSRSDSCIANLSLEASYTTLQEMHGCTIWYLWLACGFLMSIVWFYMIANELVALLVGFGMFLRVNPSILGLTVLAWGNSMGDLVSNIALALDGGDGIQIALSGCYAGPMFNTLVGLGISLLIGSWSEKPKSYTVPQDNSLYYTMGVLILGLVWALVILLKNDMRVNRMLGTGLVAMYLVFLSVRLEDTLIELYLSGYANQTTDDANPLDNDTSTNMPIDGVENDKADDELEEGEWIPDETYEVIDACGVASDEDAEEMWRAQYGQAIHLEKEKAPDYPVVDLWDWSMQKDHAYRDRAAKRRTLHGGFGVGPGQKKSADDDSSTAVSDTPEEAAAEALNISFGVGNYARRTLEKMGWKEGEALGSSMKGLTEPLQLETKEVRVWDGIRIETGSMPDLNQLLVHCTVLDHFKLHMVYLAGTVSNYDKIA</sequence>
<feature type="transmembrane region" description="Helical" evidence="13">
    <location>
        <begin position="183"/>
        <end position="206"/>
    </location>
</feature>
<dbReference type="EMBL" id="PKPP01010383">
    <property type="protein sequence ID" value="PWA46236.1"/>
    <property type="molecule type" value="Genomic_DNA"/>
</dbReference>
<feature type="transmembrane region" description="Helical" evidence="13">
    <location>
        <begin position="218"/>
        <end position="240"/>
    </location>
</feature>
<dbReference type="GO" id="GO:0003676">
    <property type="term" value="F:nucleic acid binding"/>
    <property type="evidence" value="ECO:0007669"/>
    <property type="project" value="InterPro"/>
</dbReference>
<organism evidence="15 16">
    <name type="scientific">Artemisia annua</name>
    <name type="common">Sweet wormwood</name>
    <dbReference type="NCBI Taxonomy" id="35608"/>
    <lineage>
        <taxon>Eukaryota</taxon>
        <taxon>Viridiplantae</taxon>
        <taxon>Streptophyta</taxon>
        <taxon>Embryophyta</taxon>
        <taxon>Tracheophyta</taxon>
        <taxon>Spermatophyta</taxon>
        <taxon>Magnoliopsida</taxon>
        <taxon>eudicotyledons</taxon>
        <taxon>Gunneridae</taxon>
        <taxon>Pentapetalae</taxon>
        <taxon>asterids</taxon>
        <taxon>campanulids</taxon>
        <taxon>Asterales</taxon>
        <taxon>Asteraceae</taxon>
        <taxon>Asteroideae</taxon>
        <taxon>Anthemideae</taxon>
        <taxon>Artemisiinae</taxon>
        <taxon>Artemisia</taxon>
    </lineage>
</organism>
<feature type="region of interest" description="Disordered" evidence="12">
    <location>
        <begin position="418"/>
        <end position="445"/>
    </location>
</feature>
<evidence type="ECO:0000259" key="14">
    <source>
        <dbReference type="PROSITE" id="PS50174"/>
    </source>
</evidence>
<keyword evidence="9 13" id="KW-0472">Membrane</keyword>
<dbReference type="PANTHER" id="PTHR12266:SF0">
    <property type="entry name" value="MITOCHONDRIAL SODIUM_CALCIUM EXCHANGER PROTEIN"/>
    <property type="match status" value="1"/>
</dbReference>
<keyword evidence="8" id="KW-0915">Sodium</keyword>
<dbReference type="InterPro" id="IPR012876">
    <property type="entry name" value="DUF1677_pln"/>
</dbReference>